<feature type="chain" id="PRO_5046316804" evidence="5">
    <location>
        <begin position="26"/>
        <end position="557"/>
    </location>
</feature>
<keyword evidence="2" id="KW-0479">Metal-binding</keyword>
<dbReference type="InterPro" id="IPR002355">
    <property type="entry name" value="Cu_oxidase_Cu_BS"/>
</dbReference>
<dbReference type="InterPro" id="IPR011707">
    <property type="entry name" value="Cu-oxidase-like_N"/>
</dbReference>
<dbReference type="SUPFAM" id="SSF49503">
    <property type="entry name" value="Cupredoxins"/>
    <property type="match status" value="3"/>
</dbReference>
<feature type="domain" description="Plastocyanin-like" evidence="6">
    <location>
        <begin position="447"/>
        <end position="556"/>
    </location>
</feature>
<dbReference type="InterPro" id="IPR045087">
    <property type="entry name" value="Cu-oxidase_fam"/>
</dbReference>
<evidence type="ECO:0000259" key="6">
    <source>
        <dbReference type="Pfam" id="PF07731"/>
    </source>
</evidence>
<evidence type="ECO:0000256" key="2">
    <source>
        <dbReference type="ARBA" id="ARBA00022723"/>
    </source>
</evidence>
<feature type="domain" description="Plastocyanin-like" evidence="7">
    <location>
        <begin position="132"/>
        <end position="228"/>
    </location>
</feature>
<feature type="region of interest" description="Disordered" evidence="4">
    <location>
        <begin position="35"/>
        <end position="60"/>
    </location>
</feature>
<dbReference type="RefSeq" id="WP_336601075.1">
    <property type="nucleotide sequence ID" value="NZ_JACFYJ010000070.1"/>
</dbReference>
<gene>
    <name evidence="8" type="ORF">H3V53_30400</name>
</gene>
<comment type="caution">
    <text evidence="8">The sequence shown here is derived from an EMBL/GenBank/DDBJ whole genome shotgun (WGS) entry which is preliminary data.</text>
</comment>
<keyword evidence="9" id="KW-1185">Reference proteome</keyword>
<dbReference type="PROSITE" id="PS00080">
    <property type="entry name" value="MULTICOPPER_OXIDASE2"/>
    <property type="match status" value="1"/>
</dbReference>
<evidence type="ECO:0000313" key="9">
    <source>
        <dbReference type="Proteomes" id="UP001386437"/>
    </source>
</evidence>
<keyword evidence="3" id="KW-0560">Oxidoreductase</keyword>
<dbReference type="Proteomes" id="UP001386437">
    <property type="component" value="Unassembled WGS sequence"/>
</dbReference>
<evidence type="ECO:0000256" key="4">
    <source>
        <dbReference type="SAM" id="MobiDB-lite"/>
    </source>
</evidence>
<evidence type="ECO:0000256" key="3">
    <source>
        <dbReference type="ARBA" id="ARBA00023002"/>
    </source>
</evidence>
<dbReference type="EMBL" id="JACFYJ010000070">
    <property type="protein sequence ID" value="MEI6001328.1"/>
    <property type="molecule type" value="Genomic_DNA"/>
</dbReference>
<sequence>MIRRDFLARTLSVAVASLFARNVFAQHSMHDMHGMSGMSDMDDMPGMSPSHPRPPAGQKAAALAPETALPAGAPLAALRKLANESSEPGVFRATLVAQPERRQLMPGHPTAMWLYGDAPQGPTSSRTAGPLSGPLVGPLIDVREGDTVEIRFVNRLPQPSTIHWHGLPVPPDQDGNPTSPVAPGASHVYRFTLPPGSAGTYWYHPHPHMMSAEQVFRGLAGPIVVRAADDPLAAFPERHLFFSDLKLASDGSVAPNDMMDWMNGREGQFVLVNGARRPRIIVAQDERWRLWNGCNARYLRLSLGDTLTFTQVATDGGLLAAPRDGLTELLLAPGERAEIIVRAGAQPAAAVLTAAAYDRRKMTMTKGGSLPADPAKPLADVRFEPGASAAAPAVPATLRPIAPLLSSSGHTIETGSPTPQKSVVFTEAMDMSAMHRPGASMSALPAGMRFMINDASFDPSRIALTSRRGEVEVWSIENRTDMDHPFHLHGTQFQVIARERGGASTAEPFLAWRDTVNVQPGEVVCIATVQRDAGERMFHCHILEHEDLGMMATLKVV</sequence>
<protein>
    <submittedName>
        <fullName evidence="8">Multicopper oxidase family protein</fullName>
    </submittedName>
</protein>
<evidence type="ECO:0000313" key="8">
    <source>
        <dbReference type="EMBL" id="MEI6001328.1"/>
    </source>
</evidence>
<dbReference type="Gene3D" id="2.60.40.420">
    <property type="entry name" value="Cupredoxins - blue copper proteins"/>
    <property type="match status" value="3"/>
</dbReference>
<evidence type="ECO:0000259" key="7">
    <source>
        <dbReference type="Pfam" id="PF07732"/>
    </source>
</evidence>
<dbReference type="Pfam" id="PF07732">
    <property type="entry name" value="Cu-oxidase_3"/>
    <property type="match status" value="1"/>
</dbReference>
<feature type="compositionally biased region" description="Low complexity" evidence="4">
    <location>
        <begin position="35"/>
        <end position="50"/>
    </location>
</feature>
<dbReference type="Pfam" id="PF07731">
    <property type="entry name" value="Cu-oxidase_2"/>
    <property type="match status" value="1"/>
</dbReference>
<organism evidence="8 9">
    <name type="scientific">Paraburkholderia bengalensis</name>
    <dbReference type="NCBI Taxonomy" id="2747562"/>
    <lineage>
        <taxon>Bacteria</taxon>
        <taxon>Pseudomonadati</taxon>
        <taxon>Pseudomonadota</taxon>
        <taxon>Betaproteobacteria</taxon>
        <taxon>Burkholderiales</taxon>
        <taxon>Burkholderiaceae</taxon>
        <taxon>Paraburkholderia</taxon>
    </lineage>
</organism>
<dbReference type="CDD" id="cd13881">
    <property type="entry name" value="CuRO_2_McoC_like"/>
    <property type="match status" value="1"/>
</dbReference>
<dbReference type="InterPro" id="IPR011706">
    <property type="entry name" value="Cu-oxidase_C"/>
</dbReference>
<keyword evidence="5" id="KW-0732">Signal</keyword>
<evidence type="ECO:0000256" key="1">
    <source>
        <dbReference type="ARBA" id="ARBA00004418"/>
    </source>
</evidence>
<reference evidence="8 9" key="1">
    <citation type="journal article" date="2022" name="Arch. Microbiol.">
        <title>Paraburkholderia bengalensis sp. nov. isolated from roots of Oryza sativa, IR64.</title>
        <authorList>
            <person name="Nag P."/>
            <person name="Mondal N."/>
            <person name="Sarkar J."/>
            <person name="Das S."/>
        </authorList>
    </citation>
    <scope>NUCLEOTIDE SEQUENCE [LARGE SCALE GENOMIC DNA]</scope>
    <source>
        <strain evidence="8 9">IR64_4_BI</strain>
    </source>
</reference>
<name>A0ABU8J1F6_9BURK</name>
<dbReference type="PANTHER" id="PTHR11709:SF2">
    <property type="entry name" value="MULTICOPPER OXIDASE LPR1"/>
    <property type="match status" value="1"/>
</dbReference>
<evidence type="ECO:0000256" key="5">
    <source>
        <dbReference type="SAM" id="SignalP"/>
    </source>
</evidence>
<comment type="subcellular location">
    <subcellularLocation>
        <location evidence="1">Periplasm</location>
    </subcellularLocation>
</comment>
<feature type="signal peptide" evidence="5">
    <location>
        <begin position="1"/>
        <end position="25"/>
    </location>
</feature>
<proteinExistence type="predicted"/>
<accession>A0ABU8J1F6</accession>
<dbReference type="PANTHER" id="PTHR11709">
    <property type="entry name" value="MULTI-COPPER OXIDASE"/>
    <property type="match status" value="1"/>
</dbReference>
<dbReference type="InterPro" id="IPR008972">
    <property type="entry name" value="Cupredoxin"/>
</dbReference>